<keyword evidence="3" id="KW-0521">NADP</keyword>
<dbReference type="PRINTS" id="PR00085">
    <property type="entry name" value="THFDHDRGNASE"/>
</dbReference>
<evidence type="ECO:0000259" key="6">
    <source>
        <dbReference type="Pfam" id="PF00763"/>
    </source>
</evidence>
<dbReference type="SUPFAM" id="SSF53223">
    <property type="entry name" value="Aminoacid dehydrogenase-like, N-terminal domain"/>
    <property type="match status" value="1"/>
</dbReference>
<comment type="pathway">
    <text evidence="1">One-carbon metabolism; tetrahydrofolate interconversion.</text>
</comment>
<gene>
    <name evidence="7" type="ORF">METZ01_LOCUS124179</name>
</gene>
<protein>
    <recommendedName>
        <fullName evidence="6">Tetrahydrofolate dehydrogenase/cyclohydrolase catalytic domain-containing protein</fullName>
    </recommendedName>
</protein>
<evidence type="ECO:0000256" key="4">
    <source>
        <dbReference type="ARBA" id="ARBA00023002"/>
    </source>
</evidence>
<sequence>MADELREDLANKIAASGNRPPGLATLLVGDVYTAMAYERRLGRLAEDLGCHYDNQHLPADSELAEVLATIGRLNADPRISGIIVLRPLPDHIPE</sequence>
<dbReference type="GO" id="GO:0004477">
    <property type="term" value="F:methenyltetrahydrofolate cyclohydrolase activity"/>
    <property type="evidence" value="ECO:0007669"/>
    <property type="project" value="TreeGrafter"/>
</dbReference>
<evidence type="ECO:0000256" key="5">
    <source>
        <dbReference type="ARBA" id="ARBA00023268"/>
    </source>
</evidence>
<dbReference type="GO" id="GO:0035999">
    <property type="term" value="P:tetrahydrofolate interconversion"/>
    <property type="evidence" value="ECO:0007669"/>
    <property type="project" value="TreeGrafter"/>
</dbReference>
<dbReference type="Pfam" id="PF00763">
    <property type="entry name" value="THF_DHG_CYH"/>
    <property type="match status" value="1"/>
</dbReference>
<proteinExistence type="predicted"/>
<accession>A0A381Y313</accession>
<dbReference type="InterPro" id="IPR046346">
    <property type="entry name" value="Aminoacid_DH-like_N_sf"/>
</dbReference>
<keyword evidence="4" id="KW-0560">Oxidoreductase</keyword>
<evidence type="ECO:0000256" key="3">
    <source>
        <dbReference type="ARBA" id="ARBA00022857"/>
    </source>
</evidence>
<organism evidence="7">
    <name type="scientific">marine metagenome</name>
    <dbReference type="NCBI Taxonomy" id="408172"/>
    <lineage>
        <taxon>unclassified sequences</taxon>
        <taxon>metagenomes</taxon>
        <taxon>ecological metagenomes</taxon>
    </lineage>
</organism>
<dbReference type="PANTHER" id="PTHR48099">
    <property type="entry name" value="C-1-TETRAHYDROFOLATE SYNTHASE, CYTOPLASMIC-RELATED"/>
    <property type="match status" value="1"/>
</dbReference>
<keyword evidence="5" id="KW-0511">Multifunctional enzyme</keyword>
<dbReference type="PANTHER" id="PTHR48099:SF5">
    <property type="entry name" value="C-1-TETRAHYDROFOLATE SYNTHASE, CYTOPLASMIC"/>
    <property type="match status" value="1"/>
</dbReference>
<dbReference type="AlphaFoldDB" id="A0A381Y313"/>
<feature type="non-terminal residue" evidence="7">
    <location>
        <position position="94"/>
    </location>
</feature>
<evidence type="ECO:0000313" key="7">
    <source>
        <dbReference type="EMBL" id="SVA71325.1"/>
    </source>
</evidence>
<evidence type="ECO:0000256" key="1">
    <source>
        <dbReference type="ARBA" id="ARBA00004777"/>
    </source>
</evidence>
<evidence type="ECO:0000256" key="2">
    <source>
        <dbReference type="ARBA" id="ARBA00022801"/>
    </source>
</evidence>
<dbReference type="GO" id="GO:0004488">
    <property type="term" value="F:methylenetetrahydrofolate dehydrogenase (NADP+) activity"/>
    <property type="evidence" value="ECO:0007669"/>
    <property type="project" value="InterPro"/>
</dbReference>
<name>A0A381Y313_9ZZZZ</name>
<reference evidence="7" key="1">
    <citation type="submission" date="2018-05" db="EMBL/GenBank/DDBJ databases">
        <authorList>
            <person name="Lanie J.A."/>
            <person name="Ng W.-L."/>
            <person name="Kazmierczak K.M."/>
            <person name="Andrzejewski T.M."/>
            <person name="Davidsen T.M."/>
            <person name="Wayne K.J."/>
            <person name="Tettelin H."/>
            <person name="Glass J.I."/>
            <person name="Rusch D."/>
            <person name="Podicherti R."/>
            <person name="Tsui H.-C.T."/>
            <person name="Winkler M.E."/>
        </authorList>
    </citation>
    <scope>NUCLEOTIDE SEQUENCE</scope>
</reference>
<dbReference type="InterPro" id="IPR020630">
    <property type="entry name" value="THF_DH/CycHdrlase_cat_dom"/>
</dbReference>
<dbReference type="Gene3D" id="3.40.50.10860">
    <property type="entry name" value="Leucine Dehydrogenase, chain A, domain 1"/>
    <property type="match status" value="1"/>
</dbReference>
<dbReference type="InterPro" id="IPR000672">
    <property type="entry name" value="THF_DH/CycHdrlase"/>
</dbReference>
<dbReference type="EMBL" id="UINC01017261">
    <property type="protein sequence ID" value="SVA71325.1"/>
    <property type="molecule type" value="Genomic_DNA"/>
</dbReference>
<keyword evidence="2" id="KW-0378">Hydrolase</keyword>
<feature type="domain" description="Tetrahydrofolate dehydrogenase/cyclohydrolase catalytic" evidence="6">
    <location>
        <begin position="2"/>
        <end position="93"/>
    </location>
</feature>
<dbReference type="GO" id="GO:0005829">
    <property type="term" value="C:cytosol"/>
    <property type="evidence" value="ECO:0007669"/>
    <property type="project" value="TreeGrafter"/>
</dbReference>